<sequence length="61" mass="7464">MIYTSYYITILQFTIFCLAMQHQDASLLKADKYCAKIHKTYYRRIKTEEFILKNNFMEQLE</sequence>
<evidence type="ECO:0000313" key="2">
    <source>
        <dbReference type="EMBL" id="RYT74260.1"/>
    </source>
</evidence>
<dbReference type="Proteomes" id="UP000335496">
    <property type="component" value="Unassembled WGS sequence"/>
</dbReference>
<evidence type="ECO:0000313" key="1">
    <source>
        <dbReference type="EMBL" id="KAA5274952.1"/>
    </source>
</evidence>
<comment type="caution">
    <text evidence="2">The sequence shown here is derived from an EMBL/GenBank/DDBJ whole genome shotgun (WGS) entry which is preliminary data.</text>
</comment>
<name>A0A415S0F8_9BACE</name>
<reference evidence="2 3" key="2">
    <citation type="journal article" date="2019" name="Science, e1252229">
        <title>Invertible promoters mediate bacterial phase variation, antibiotic resistance, and host adaptation in the gut.</title>
        <authorList>
            <person name="Jiang X."/>
            <person name="Hall A.B."/>
            <person name="Arthur T.D."/>
            <person name="Plichta D.R."/>
            <person name="Covington C.T."/>
            <person name="Poyet M."/>
            <person name="Crothers J."/>
            <person name="Moses P.L."/>
            <person name="Tolonen A.C."/>
            <person name="Vlamakis H."/>
            <person name="Alm E.J."/>
            <person name="Xavier R.J."/>
        </authorList>
    </citation>
    <scope>NUCLEOTIDE SEQUENCE [LARGE SCALE GENOMIC DNA]</scope>
    <source>
        <strain evidence="2">Bj_0095</strain>
        <strain evidence="3">bj_0095</strain>
    </source>
</reference>
<protein>
    <submittedName>
        <fullName evidence="2">Uncharacterized protein</fullName>
    </submittedName>
</protein>
<proteinExistence type="predicted"/>
<dbReference type="Proteomes" id="UP000291917">
    <property type="component" value="Unassembled WGS sequence"/>
</dbReference>
<dbReference type="EMBL" id="VVZX01000007">
    <property type="protein sequence ID" value="KAA5274952.1"/>
    <property type="molecule type" value="Genomic_DNA"/>
</dbReference>
<keyword evidence="4" id="KW-1185">Reference proteome</keyword>
<dbReference type="EMBL" id="RCXL01000011">
    <property type="protein sequence ID" value="RYT74260.1"/>
    <property type="molecule type" value="Genomic_DNA"/>
</dbReference>
<accession>A0A415S0F8</accession>
<organism evidence="2 3">
    <name type="scientific">Bacteroides eggerthii</name>
    <dbReference type="NCBI Taxonomy" id="28111"/>
    <lineage>
        <taxon>Bacteria</taxon>
        <taxon>Pseudomonadati</taxon>
        <taxon>Bacteroidota</taxon>
        <taxon>Bacteroidia</taxon>
        <taxon>Bacteroidales</taxon>
        <taxon>Bacteroidaceae</taxon>
        <taxon>Bacteroides</taxon>
    </lineage>
</organism>
<evidence type="ECO:0000313" key="3">
    <source>
        <dbReference type="Proteomes" id="UP000291917"/>
    </source>
</evidence>
<gene>
    <name evidence="2" type="ORF">EAJ03_08675</name>
    <name evidence="1" type="ORF">F2Z23_07665</name>
</gene>
<dbReference type="AlphaFoldDB" id="A0A415S0F8"/>
<reference evidence="1 4" key="1">
    <citation type="journal article" date="2019" name="Nat. Med.">
        <title>A library of human gut bacterial isolates paired with longitudinal multiomics data enables mechanistic microbiome research.</title>
        <authorList>
            <person name="Poyet M."/>
            <person name="Groussin M."/>
            <person name="Gibbons S.M."/>
            <person name="Avila-Pacheco J."/>
            <person name="Jiang X."/>
            <person name="Kearney S.M."/>
            <person name="Perrotta A.R."/>
            <person name="Berdy B."/>
            <person name="Zhao S."/>
            <person name="Lieberman T.D."/>
            <person name="Swanson P.K."/>
            <person name="Smith M."/>
            <person name="Roesemann S."/>
            <person name="Alexander J.E."/>
            <person name="Rich S.A."/>
            <person name="Livny J."/>
            <person name="Vlamakis H."/>
            <person name="Clish C."/>
            <person name="Bullock K."/>
            <person name="Deik A."/>
            <person name="Scott J."/>
            <person name="Pierce K.A."/>
            <person name="Xavier R.J."/>
            <person name="Alm E.J."/>
        </authorList>
    </citation>
    <scope>NUCLEOTIDE SEQUENCE [LARGE SCALE GENOMIC DNA]</scope>
    <source>
        <strain evidence="1 4">BIOML-A1</strain>
    </source>
</reference>
<evidence type="ECO:0000313" key="4">
    <source>
        <dbReference type="Proteomes" id="UP000335496"/>
    </source>
</evidence>